<keyword evidence="2" id="KW-1185">Reference proteome</keyword>
<sequence length="283" mass="29057">MLHAFGGVCACHRAGSFVNSGAAQPATTPSLARPAWAAPTTRRRLLSTALLAPLLLEAGPWRALSAEDTAERAGLSPAGSVASTSAVLLDGGGLGGDPVAGYELFETVEFSLRVPAGLEQVFAPPPNRANLGRGQAPPASPLKARFVSADGSELITIVSSESSKVKPTFLQLTDISQWGSAEEAARLLLPRGARLLAVSAAEVAQPPRDTGTLLGVVQPAPSTVYRYEFRLPNGLHVVAAAAAAAGQLYLASGAAPDARWEIASPRLRPAIASFQLGASAGRV</sequence>
<dbReference type="SUPFAM" id="SSF55724">
    <property type="entry name" value="Mog1p/PsbP-like"/>
    <property type="match status" value="1"/>
</dbReference>
<protein>
    <recommendedName>
        <fullName evidence="3">PsbP C-terminal domain-containing protein</fullName>
    </recommendedName>
</protein>
<dbReference type="Proteomes" id="UP001445335">
    <property type="component" value="Unassembled WGS sequence"/>
</dbReference>
<comment type="caution">
    <text evidence="1">The sequence shown here is derived from an EMBL/GenBank/DDBJ whole genome shotgun (WGS) entry which is preliminary data.</text>
</comment>
<organism evidence="1 2">
    <name type="scientific">Elliptochloris bilobata</name>
    <dbReference type="NCBI Taxonomy" id="381761"/>
    <lineage>
        <taxon>Eukaryota</taxon>
        <taxon>Viridiplantae</taxon>
        <taxon>Chlorophyta</taxon>
        <taxon>core chlorophytes</taxon>
        <taxon>Trebouxiophyceae</taxon>
        <taxon>Trebouxiophyceae incertae sedis</taxon>
        <taxon>Elliptochloris clade</taxon>
        <taxon>Elliptochloris</taxon>
    </lineage>
</organism>
<evidence type="ECO:0000313" key="2">
    <source>
        <dbReference type="Proteomes" id="UP001445335"/>
    </source>
</evidence>
<accession>A0AAW1QXD1</accession>
<dbReference type="EMBL" id="JALJOU010000068">
    <property type="protein sequence ID" value="KAK9826141.1"/>
    <property type="molecule type" value="Genomic_DNA"/>
</dbReference>
<name>A0AAW1QXD1_9CHLO</name>
<dbReference type="AlphaFoldDB" id="A0AAW1QXD1"/>
<dbReference type="PANTHER" id="PTHR37764:SF1">
    <property type="entry name" value="KETOSE_ALDOSE ISOMERASE, PUTATIVE (MOG1_PSBP_DUF1795-LIKE PHOTOSYSTEM II REACTION CENTER PSBP FAMILY PROTEIN)-RELATED"/>
    <property type="match status" value="1"/>
</dbReference>
<dbReference type="GO" id="GO:0009507">
    <property type="term" value="C:chloroplast"/>
    <property type="evidence" value="ECO:0007669"/>
    <property type="project" value="TreeGrafter"/>
</dbReference>
<gene>
    <name evidence="1" type="ORF">WJX81_008462</name>
</gene>
<evidence type="ECO:0000313" key="1">
    <source>
        <dbReference type="EMBL" id="KAK9826141.1"/>
    </source>
</evidence>
<dbReference type="PANTHER" id="PTHR37764">
    <property type="entry name" value="KETOSE/ALDOSE ISOMERASE, PUTATIVE (MOG1/PSBP/DUF1795-LIKE PHOTOSYSTEM II REACTION CENTER PSBP FAMILY PROTEIN)-RELATED"/>
    <property type="match status" value="1"/>
</dbReference>
<proteinExistence type="predicted"/>
<dbReference type="InterPro" id="IPR016123">
    <property type="entry name" value="Mog1/PsbP_a/b/a-sand"/>
</dbReference>
<dbReference type="Gene3D" id="3.40.1000.10">
    <property type="entry name" value="Mog1/PsbP, alpha/beta/alpha sandwich"/>
    <property type="match status" value="1"/>
</dbReference>
<evidence type="ECO:0008006" key="3">
    <source>
        <dbReference type="Google" id="ProtNLM"/>
    </source>
</evidence>
<reference evidence="1 2" key="1">
    <citation type="journal article" date="2024" name="Nat. Commun.">
        <title>Phylogenomics reveals the evolutionary origins of lichenization in chlorophyte algae.</title>
        <authorList>
            <person name="Puginier C."/>
            <person name="Libourel C."/>
            <person name="Otte J."/>
            <person name="Skaloud P."/>
            <person name="Haon M."/>
            <person name="Grisel S."/>
            <person name="Petersen M."/>
            <person name="Berrin J.G."/>
            <person name="Delaux P.M."/>
            <person name="Dal Grande F."/>
            <person name="Keller J."/>
        </authorList>
    </citation>
    <scope>NUCLEOTIDE SEQUENCE [LARGE SCALE GENOMIC DNA]</scope>
    <source>
        <strain evidence="1 2">SAG 245.80</strain>
    </source>
</reference>